<sequence>TSASMKMTEINNSQRIPQEVKDFFKNNSTWSLLKFLQYRERTESFIYEKDKKHMFYKSALTMISDEQAQLCLLNFEVKYMRCVIPQPAGFVLAGERGVRLLSALLNILRVSCYDAIGWREKISQSVDNFWSEIEKKHLKDNIEKGSLGYIIDVIDDSAEDSKIARKFLSNELKSFVTSSLKRDCSHVETSQDHSNFHTPDHSKKTRTDMSNLSFDEYTNAVNAVNSVQNDKESAHTNPLWWGVLDFREENVSPSPSLPRAKNFLSANEIDRLMNMTQNAIQEENEKISKSAKSLLEALLLSEIVSLQLLAKECGARGVVGIRDLLQRSAGKMQDVDNKKTIQNHLANVDADDATIYIGRCIEDSYEWISRFHGQCQSERTVDMFLVGPFAKTPQNIFTYGENHSDADRGDKTDRSGTSRVGKSCDFLYWSSSREAGNGENSGPTHKDNHDKAKTNFVDTIKVSRAQHIELELQIIEQSGENPLPESLQKAMTGDLYGVWDWASEYLPKDADVGEVALLCKRFLVYGNLVERVGRMSNILAKRSKTFKDKIISESSKPTVELNKLRTPRKEAKIAE</sequence>
<dbReference type="Proteomes" id="UP000789920">
    <property type="component" value="Unassembled WGS sequence"/>
</dbReference>
<comment type="caution">
    <text evidence="1">The sequence shown here is derived from an EMBL/GenBank/DDBJ whole genome shotgun (WGS) entry which is preliminary data.</text>
</comment>
<evidence type="ECO:0000313" key="2">
    <source>
        <dbReference type="Proteomes" id="UP000789920"/>
    </source>
</evidence>
<reference evidence="1" key="1">
    <citation type="submission" date="2021-06" db="EMBL/GenBank/DDBJ databases">
        <authorList>
            <person name="Kallberg Y."/>
            <person name="Tangrot J."/>
            <person name="Rosling A."/>
        </authorList>
    </citation>
    <scope>NUCLEOTIDE SEQUENCE</scope>
    <source>
        <strain evidence="1">MA461A</strain>
    </source>
</reference>
<gene>
    <name evidence="1" type="ORF">RPERSI_LOCUS11030</name>
</gene>
<feature type="non-terminal residue" evidence="1">
    <location>
        <position position="1"/>
    </location>
</feature>
<accession>A0ACA9PU09</accession>
<keyword evidence="2" id="KW-1185">Reference proteome</keyword>
<protein>
    <submittedName>
        <fullName evidence="1">12500_t:CDS:1</fullName>
    </submittedName>
</protein>
<evidence type="ECO:0000313" key="1">
    <source>
        <dbReference type="EMBL" id="CAG8717658.1"/>
    </source>
</evidence>
<dbReference type="EMBL" id="CAJVQC010022384">
    <property type="protein sequence ID" value="CAG8717658.1"/>
    <property type="molecule type" value="Genomic_DNA"/>
</dbReference>
<proteinExistence type="predicted"/>
<organism evidence="1 2">
    <name type="scientific">Racocetra persica</name>
    <dbReference type="NCBI Taxonomy" id="160502"/>
    <lineage>
        <taxon>Eukaryota</taxon>
        <taxon>Fungi</taxon>
        <taxon>Fungi incertae sedis</taxon>
        <taxon>Mucoromycota</taxon>
        <taxon>Glomeromycotina</taxon>
        <taxon>Glomeromycetes</taxon>
        <taxon>Diversisporales</taxon>
        <taxon>Gigasporaceae</taxon>
        <taxon>Racocetra</taxon>
    </lineage>
</organism>
<name>A0ACA9PU09_9GLOM</name>